<dbReference type="KEGG" id="vg:26633256"/>
<gene>
    <name evidence="4" type="ORF">TSARBOMBA_136</name>
</gene>
<dbReference type="GO" id="GO:0006302">
    <property type="term" value="P:double-strand break repair"/>
    <property type="evidence" value="ECO:0007669"/>
    <property type="project" value="TreeGrafter"/>
</dbReference>
<dbReference type="OrthoDB" id="14842at10239"/>
<dbReference type="InterPro" id="IPR036397">
    <property type="entry name" value="RNaseH_sf"/>
</dbReference>
<dbReference type="InterPro" id="IPR043502">
    <property type="entry name" value="DNA/RNA_pol_sf"/>
</dbReference>
<dbReference type="Gene3D" id="1.20.1060.10">
    <property type="entry name" value="Taq DNA Polymerase, Chain T, domain 4"/>
    <property type="match status" value="1"/>
</dbReference>
<dbReference type="SUPFAM" id="SSF53098">
    <property type="entry name" value="Ribonuclease H-like"/>
    <property type="match status" value="1"/>
</dbReference>
<keyword evidence="5" id="KW-1185">Reference proteome</keyword>
<evidence type="ECO:0000256" key="2">
    <source>
        <dbReference type="ARBA" id="ARBA00023109"/>
    </source>
</evidence>
<dbReference type="InterPro" id="IPR002562">
    <property type="entry name" value="3'-5'_exonuclease_dom"/>
</dbReference>
<dbReference type="PRINTS" id="PR00868">
    <property type="entry name" value="DNAPOLI"/>
</dbReference>
<dbReference type="GO" id="GO:0003887">
    <property type="term" value="F:DNA-directed DNA polymerase activity"/>
    <property type="evidence" value="ECO:0007669"/>
    <property type="project" value="InterPro"/>
</dbReference>
<organism evidence="4 5">
    <name type="scientific">Bacillus phage TsarBomba</name>
    <dbReference type="NCBI Taxonomy" id="1690456"/>
    <lineage>
        <taxon>Viruses</taxon>
        <taxon>Duplodnaviria</taxon>
        <taxon>Heunggongvirae</taxon>
        <taxon>Uroviricota</taxon>
        <taxon>Caudoviricetes</taxon>
        <taxon>Herelleviridae</taxon>
        <taxon>Bastillevirinae</taxon>
        <taxon>Tsarbombavirus</taxon>
        <taxon>Tsarbombavirus tsarbomba</taxon>
    </lineage>
</organism>
<dbReference type="GO" id="GO:0039693">
    <property type="term" value="P:viral DNA genome replication"/>
    <property type="evidence" value="ECO:0007669"/>
    <property type="project" value="UniProtKB-KW"/>
</dbReference>
<dbReference type="Pfam" id="PF01612">
    <property type="entry name" value="DNA_pol_A_exo1"/>
    <property type="match status" value="1"/>
</dbReference>
<dbReference type="RefSeq" id="YP_009206951.1">
    <property type="nucleotide sequence ID" value="NC_028890.1"/>
</dbReference>
<keyword evidence="2" id="KW-1194">Viral DNA replication</keyword>
<dbReference type="PANTHER" id="PTHR10133">
    <property type="entry name" value="DNA POLYMERASE I"/>
    <property type="match status" value="1"/>
</dbReference>
<dbReference type="InterPro" id="IPR012337">
    <property type="entry name" value="RNaseH-like_sf"/>
</dbReference>
<feature type="domain" description="DNA-directed DNA polymerase family A palm" evidence="3">
    <location>
        <begin position="803"/>
        <end position="1007"/>
    </location>
</feature>
<evidence type="ECO:0000259" key="3">
    <source>
        <dbReference type="SMART" id="SM00482"/>
    </source>
</evidence>
<dbReference type="InterPro" id="IPR002298">
    <property type="entry name" value="DNA_polymerase_A"/>
</dbReference>
<dbReference type="Pfam" id="PF00476">
    <property type="entry name" value="DNA_pol_A"/>
    <property type="match status" value="1"/>
</dbReference>
<sequence>MKILFLQEYLREQHIKKQPDGTLKNVFLNTDAGNILKDLIRKGLQLKRGNYYIDYAYALIPKVLERDKYKRASKYKQPTQKEANPEFELLYQRIVKEKPDIIIPSGNLGCKALLGKSSISKTRGVPQKVTIKATLSLEQANPHIHSDVLDEVTRIEELKKAREHLGNAENELDYFLEGYGGRIYTEPALQADHAKITSRIDSLEKRIAHLESLNLDETFSLPEGEVNSTVVEHTCWVLPMYSIEYMLVAPKVQNLVEADFGTLKKFVDRGEDAFVAKPVQYEDVTTIERVRDIFQREVKQAPIVAWDLETNTLHPALTGAKPLVISICTAEETGYTIPLEHKEFTWLPGHLAEIYKLIEEFVADPNIIKVGHNIQFDIRFLRLTKNFKVFKNHRDTKVMYYLLVNQAVDSSLKLSDLAYELTDMGGYDKALEDFKVQYVEDYEAALKAKVDQMKLDYKNLCANLKADHQAKVKQAREQMKELRKGNPTYATQEEYIKLKEIADSKHVNPPKPDYPAVEAPKNPIDGTDFCYEWIPLFSMLSPYASGDVDACLRIYNQLELRGQLPENRRIRELYTGHYTELTNYLAMIEANGVKMDIAYNDILIEAYTIEERRLVEEMRKFPEVQQLEEEHLELYQRGVAEMAVPKAQRNEKIADLRNKYKDKLEFNPNATEDKQKVLFEYTGHRPPYNKEYLVKSVMEDNVPEEDIDWFHYKTNKTTLEYVAKEFESSKDLAELLLTHSLVKTRKQNFTTKLRALIDPEARVHGGFNPTGTETTRLSSSKPNLQQLPRKTGDINRFDYKYPIKRMFITSFPGGALLQLDYSSLESRVLALAAMDEEMTQAFLDKNDIHKETASLVFGVPLDKVTKDMRSSAKSTTFGIAYGETPFSYYAKHGMTLQQAEQLFEDFFRNKPRIKQFIDETHEFVKANGYVECLHGFRRNLRDVFSRDNSKKNGALRQSVNTRIQGSGAFLTNTSVIYINKFIENNGFRTKVVLTVHDSIVLDCPPEEIHIMAKAARHIMENLPIDWLFIDWKGEKIRYPIEADVEIGVTYNDMVEYDADDLNTFQTVANYCKYHSTLSKIKDYSDSKVITEEKYEELVETVKASKQQYQTAL</sequence>
<dbReference type="InterPro" id="IPR001098">
    <property type="entry name" value="DNA-dir_DNA_pol_A_palm_dom"/>
</dbReference>
<dbReference type="Proteomes" id="UP000204602">
    <property type="component" value="Segment"/>
</dbReference>
<dbReference type="EMBL" id="KT224359">
    <property type="protein sequence ID" value="ALA13045.1"/>
    <property type="molecule type" value="Genomic_DNA"/>
</dbReference>
<proteinExistence type="predicted"/>
<dbReference type="Gene3D" id="3.40.470.10">
    <property type="entry name" value="Uracil-DNA glycosylase-like domain"/>
    <property type="match status" value="1"/>
</dbReference>
<keyword evidence="1" id="KW-0235">DNA replication</keyword>
<reference evidence="4 5" key="1">
    <citation type="journal article" date="2015" name="Genome Announc.">
        <title>Complete Genome Sequence of Bacillus cereus Group Phage TsarBomba.</title>
        <authorList>
            <person name="Erill I."/>
            <person name="Caruso S.M."/>
        </authorList>
    </citation>
    <scope>NUCLEOTIDE SEQUENCE [LARGE SCALE GENOMIC DNA]</scope>
</reference>
<dbReference type="SMART" id="SM00482">
    <property type="entry name" value="POLAc"/>
    <property type="match status" value="1"/>
</dbReference>
<protein>
    <submittedName>
        <fullName evidence="4">DNA polymerase 2</fullName>
    </submittedName>
</protein>
<dbReference type="GeneID" id="26633256"/>
<dbReference type="Gene3D" id="1.10.150.20">
    <property type="entry name" value="5' to 3' exonuclease, C-terminal subdomain"/>
    <property type="match status" value="1"/>
</dbReference>
<name>A0A0K2CZY3_9CAUD</name>
<dbReference type="PANTHER" id="PTHR10133:SF27">
    <property type="entry name" value="DNA POLYMERASE NU"/>
    <property type="match status" value="1"/>
</dbReference>
<evidence type="ECO:0000313" key="4">
    <source>
        <dbReference type="EMBL" id="ALA13045.1"/>
    </source>
</evidence>
<dbReference type="InterPro" id="IPR036895">
    <property type="entry name" value="Uracil-DNA_glycosylase-like_sf"/>
</dbReference>
<dbReference type="GO" id="GO:0003677">
    <property type="term" value="F:DNA binding"/>
    <property type="evidence" value="ECO:0007669"/>
    <property type="project" value="InterPro"/>
</dbReference>
<accession>A0A0K2CZY3</accession>
<dbReference type="Gene3D" id="3.30.70.370">
    <property type="match status" value="1"/>
</dbReference>
<evidence type="ECO:0000256" key="1">
    <source>
        <dbReference type="ARBA" id="ARBA00022705"/>
    </source>
</evidence>
<dbReference type="Gene3D" id="3.30.420.10">
    <property type="entry name" value="Ribonuclease H-like superfamily/Ribonuclease H"/>
    <property type="match status" value="1"/>
</dbReference>
<dbReference type="GO" id="GO:0008408">
    <property type="term" value="F:3'-5' exonuclease activity"/>
    <property type="evidence" value="ECO:0007669"/>
    <property type="project" value="InterPro"/>
</dbReference>
<dbReference type="SUPFAM" id="SSF56672">
    <property type="entry name" value="DNA/RNA polymerases"/>
    <property type="match status" value="1"/>
</dbReference>
<evidence type="ECO:0000313" key="5">
    <source>
        <dbReference type="Proteomes" id="UP000204602"/>
    </source>
</evidence>
<dbReference type="GO" id="GO:0006261">
    <property type="term" value="P:DNA-templated DNA replication"/>
    <property type="evidence" value="ECO:0007669"/>
    <property type="project" value="InterPro"/>
</dbReference>